<organism evidence="2 3">
    <name type="scientific">Emericella nidulans (strain FGSC A4 / ATCC 38163 / CBS 112.46 / NRRL 194 / M139)</name>
    <name type="common">Aspergillus nidulans</name>
    <dbReference type="NCBI Taxonomy" id="227321"/>
    <lineage>
        <taxon>Eukaryota</taxon>
        <taxon>Fungi</taxon>
        <taxon>Dikarya</taxon>
        <taxon>Ascomycota</taxon>
        <taxon>Pezizomycotina</taxon>
        <taxon>Eurotiomycetes</taxon>
        <taxon>Eurotiomycetidae</taxon>
        <taxon>Eurotiales</taxon>
        <taxon>Aspergillaceae</taxon>
        <taxon>Aspergillus</taxon>
        <taxon>Aspergillus subgen. Nidulantes</taxon>
    </lineage>
</organism>
<keyword evidence="3" id="KW-1185">Reference proteome</keyword>
<feature type="region of interest" description="Disordered" evidence="1">
    <location>
        <begin position="1"/>
        <end position="92"/>
    </location>
</feature>
<dbReference type="Proteomes" id="UP000000560">
    <property type="component" value="Chromosome II"/>
</dbReference>
<evidence type="ECO:0000313" key="2">
    <source>
        <dbReference type="EMBL" id="CBF75627.1"/>
    </source>
</evidence>
<evidence type="ECO:0000256" key="1">
    <source>
        <dbReference type="SAM" id="MobiDB-lite"/>
    </source>
</evidence>
<dbReference type="VEuPathDB" id="FungiDB:AN3680"/>
<proteinExistence type="predicted"/>
<dbReference type="EMBL" id="BN001302">
    <property type="protein sequence ID" value="CBF75627.1"/>
    <property type="molecule type" value="Genomic_DNA"/>
</dbReference>
<reference evidence="3" key="1">
    <citation type="journal article" date="2005" name="Nature">
        <title>Sequencing of Aspergillus nidulans and comparative analysis with A. fumigatus and A. oryzae.</title>
        <authorList>
            <person name="Galagan J.E."/>
            <person name="Calvo S.E."/>
            <person name="Cuomo C."/>
            <person name="Ma L.J."/>
            <person name="Wortman J.R."/>
            <person name="Batzoglou S."/>
            <person name="Lee S.I."/>
            <person name="Basturkmen M."/>
            <person name="Spevak C.C."/>
            <person name="Clutterbuck J."/>
            <person name="Kapitonov V."/>
            <person name="Jurka J."/>
            <person name="Scazzocchio C."/>
            <person name="Farman M."/>
            <person name="Butler J."/>
            <person name="Purcell S."/>
            <person name="Harris S."/>
            <person name="Braus G.H."/>
            <person name="Draht O."/>
            <person name="Busch S."/>
            <person name="D'Enfert C."/>
            <person name="Bouchier C."/>
            <person name="Goldman G.H."/>
            <person name="Bell-Pedersen D."/>
            <person name="Griffiths-Jones S."/>
            <person name="Doonan J.H."/>
            <person name="Yu J."/>
            <person name="Vienken K."/>
            <person name="Pain A."/>
            <person name="Freitag M."/>
            <person name="Selker E.U."/>
            <person name="Archer D.B."/>
            <person name="Penalva M.A."/>
            <person name="Oakley B.R."/>
            <person name="Momany M."/>
            <person name="Tanaka T."/>
            <person name="Kumagai T."/>
            <person name="Asai K."/>
            <person name="Machida M."/>
            <person name="Nierman W.C."/>
            <person name="Denning D.W."/>
            <person name="Caddick M."/>
            <person name="Hynes M."/>
            <person name="Paoletti M."/>
            <person name="Fischer R."/>
            <person name="Miller B."/>
            <person name="Dyer P."/>
            <person name="Sachs M.S."/>
            <person name="Osmani S.A."/>
            <person name="Birren B.W."/>
        </authorList>
    </citation>
    <scope>NUCLEOTIDE SEQUENCE [LARGE SCALE GENOMIC DNA]</scope>
    <source>
        <strain evidence="3">FGSC A4 / ATCC 38163 / CBS 112.46 / NRRL 194 / M139</strain>
    </source>
</reference>
<feature type="compositionally biased region" description="Polar residues" evidence="1">
    <location>
        <begin position="7"/>
        <end position="28"/>
    </location>
</feature>
<protein>
    <submittedName>
        <fullName evidence="2">Uncharacterized protein</fullName>
    </submittedName>
</protein>
<evidence type="ECO:0000313" key="3">
    <source>
        <dbReference type="Proteomes" id="UP000000560"/>
    </source>
</evidence>
<feature type="compositionally biased region" description="Basic and acidic residues" evidence="1">
    <location>
        <begin position="68"/>
        <end position="92"/>
    </location>
</feature>
<feature type="compositionally biased region" description="Polar residues" evidence="1">
    <location>
        <begin position="48"/>
        <end position="58"/>
    </location>
</feature>
<name>C8V7N2_EMENI</name>
<dbReference type="RefSeq" id="XP_050467493.1">
    <property type="nucleotide sequence ID" value="XM_050611464.1"/>
</dbReference>
<dbReference type="InParanoid" id="C8V7N2"/>
<dbReference type="KEGG" id="ani:ANIA_03680"/>
<reference evidence="3" key="2">
    <citation type="journal article" date="2009" name="Fungal Genet. Biol.">
        <title>The 2008 update of the Aspergillus nidulans genome annotation: a community effort.</title>
        <authorList>
            <person name="Wortman J.R."/>
            <person name="Gilsenan J.M."/>
            <person name="Joardar V."/>
            <person name="Deegan J."/>
            <person name="Clutterbuck J."/>
            <person name="Andersen M.R."/>
            <person name="Archer D."/>
            <person name="Bencina M."/>
            <person name="Braus G."/>
            <person name="Coutinho P."/>
            <person name="von Dohren H."/>
            <person name="Doonan J."/>
            <person name="Driessen A.J."/>
            <person name="Durek P."/>
            <person name="Espeso E."/>
            <person name="Fekete E."/>
            <person name="Flipphi M."/>
            <person name="Estrada C.G."/>
            <person name="Geysens S."/>
            <person name="Goldman G."/>
            <person name="de Groot P.W."/>
            <person name="Hansen K."/>
            <person name="Harris S.D."/>
            <person name="Heinekamp T."/>
            <person name="Helmstaedt K."/>
            <person name="Henrissat B."/>
            <person name="Hofmann G."/>
            <person name="Homan T."/>
            <person name="Horio T."/>
            <person name="Horiuchi H."/>
            <person name="James S."/>
            <person name="Jones M."/>
            <person name="Karaffa L."/>
            <person name="Karanyi Z."/>
            <person name="Kato M."/>
            <person name="Keller N."/>
            <person name="Kelly D.E."/>
            <person name="Kiel J.A."/>
            <person name="Kim J.M."/>
            <person name="van der Klei I.J."/>
            <person name="Klis F.M."/>
            <person name="Kovalchuk A."/>
            <person name="Krasevec N."/>
            <person name="Kubicek C.P."/>
            <person name="Liu B."/>
            <person name="Maccabe A."/>
            <person name="Meyer V."/>
            <person name="Mirabito P."/>
            <person name="Miskei M."/>
            <person name="Mos M."/>
            <person name="Mullins J."/>
            <person name="Nelson D.R."/>
            <person name="Nielsen J."/>
            <person name="Oakley B.R."/>
            <person name="Osmani S.A."/>
            <person name="Pakula T."/>
            <person name="Paszewski A."/>
            <person name="Paulsen I."/>
            <person name="Pilsyk S."/>
            <person name="Pocsi I."/>
            <person name="Punt P.J."/>
            <person name="Ram A.F."/>
            <person name="Ren Q."/>
            <person name="Robellet X."/>
            <person name="Robson G."/>
            <person name="Seiboth B."/>
            <person name="van Solingen P."/>
            <person name="Specht T."/>
            <person name="Sun J."/>
            <person name="Taheri-Talesh N."/>
            <person name="Takeshita N."/>
            <person name="Ussery D."/>
            <person name="vanKuyk P.A."/>
            <person name="Visser H."/>
            <person name="van de Vondervoort P.J."/>
            <person name="de Vries R.P."/>
            <person name="Walton J."/>
            <person name="Xiang X."/>
            <person name="Xiong Y."/>
            <person name="Zeng A.P."/>
            <person name="Brandt B.W."/>
            <person name="Cornell M.J."/>
            <person name="van den Hondel C.A."/>
            <person name="Visser J."/>
            <person name="Oliver S.G."/>
            <person name="Turner G."/>
        </authorList>
    </citation>
    <scope>GENOME REANNOTATION</scope>
    <source>
        <strain evidence="3">FGSC A4 / ATCC 38163 / CBS 112.46 / NRRL 194 / M139</strain>
    </source>
</reference>
<dbReference type="GeneID" id="2873104"/>
<accession>C8V7N2</accession>
<dbReference type="HOGENOM" id="CLU_2196932_0_0_1"/>
<dbReference type="AlphaFoldDB" id="C8V7N2"/>
<dbReference type="OrthoDB" id="197676at2759"/>
<feature type="compositionally biased region" description="Low complexity" evidence="1">
    <location>
        <begin position="29"/>
        <end position="47"/>
    </location>
</feature>
<gene>
    <name evidence="2" type="ORF">ANIA_03680</name>
</gene>
<sequence length="92" mass="9843">MPIPLYTDQTTNQLQGQANPNTTQFSQQAGAPGTTSGSSSTSNTGPAMTTSFAQSSFPSAMDAQGQRLSKEEADRLYEERMEDEYAKREGGA</sequence>